<dbReference type="PANTHER" id="PTHR21137:SF44">
    <property type="entry name" value="ODORANT RECEPTOR 13A-RELATED"/>
    <property type="match status" value="1"/>
</dbReference>
<comment type="subcellular location">
    <subcellularLocation>
        <location evidence="9">Cell membrane</location>
        <topology evidence="9">Multi-pass membrane protein</topology>
    </subcellularLocation>
    <subcellularLocation>
        <location evidence="1">Membrane</location>
        <topology evidence="1">Multi-pass membrane protein</topology>
    </subcellularLocation>
</comment>
<keyword evidence="2 9" id="KW-0716">Sensory transduction</keyword>
<evidence type="ECO:0000256" key="3">
    <source>
        <dbReference type="ARBA" id="ARBA00022692"/>
    </source>
</evidence>
<keyword evidence="6 9" id="KW-0472">Membrane</keyword>
<dbReference type="OrthoDB" id="7760781at2759"/>
<keyword evidence="8 9" id="KW-0807">Transducer</keyword>
<evidence type="ECO:0000313" key="11">
    <source>
        <dbReference type="Proteomes" id="UP001107558"/>
    </source>
</evidence>
<name>A0A9J6BGB6_POLVA</name>
<accession>A0A9J6BGB6</accession>
<protein>
    <recommendedName>
        <fullName evidence="9">Odorant receptor</fullName>
    </recommendedName>
</protein>
<dbReference type="GO" id="GO:0004984">
    <property type="term" value="F:olfactory receptor activity"/>
    <property type="evidence" value="ECO:0007669"/>
    <property type="project" value="InterPro"/>
</dbReference>
<comment type="similarity">
    <text evidence="9">Belongs to the insect chemoreceptor superfamily. Heteromeric odorant receptor channel (TC 1.A.69) family.</text>
</comment>
<keyword evidence="3 9" id="KW-0812">Transmembrane</keyword>
<proteinExistence type="inferred from homology"/>
<dbReference type="GO" id="GO:0005886">
    <property type="term" value="C:plasma membrane"/>
    <property type="evidence" value="ECO:0007669"/>
    <property type="project" value="UniProtKB-SubCell"/>
</dbReference>
<comment type="caution">
    <text evidence="9">Lacks conserved residue(s) required for the propagation of feature annotation.</text>
</comment>
<dbReference type="InterPro" id="IPR004117">
    <property type="entry name" value="7tm6_olfct_rcpt"/>
</dbReference>
<keyword evidence="11" id="KW-1185">Reference proteome</keyword>
<evidence type="ECO:0000256" key="5">
    <source>
        <dbReference type="ARBA" id="ARBA00022989"/>
    </source>
</evidence>
<feature type="transmembrane region" description="Helical" evidence="9">
    <location>
        <begin position="44"/>
        <end position="63"/>
    </location>
</feature>
<reference evidence="10" key="1">
    <citation type="submission" date="2021-03" db="EMBL/GenBank/DDBJ databases">
        <title>Chromosome level genome of the anhydrobiotic midge Polypedilum vanderplanki.</title>
        <authorList>
            <person name="Yoshida Y."/>
            <person name="Kikawada T."/>
            <person name="Gusev O."/>
        </authorList>
    </citation>
    <scope>NUCLEOTIDE SEQUENCE</scope>
    <source>
        <strain evidence="10">NIAS01</strain>
        <tissue evidence="10">Whole body or cell culture</tissue>
    </source>
</reference>
<feature type="transmembrane region" description="Helical" evidence="9">
    <location>
        <begin position="140"/>
        <end position="161"/>
    </location>
</feature>
<evidence type="ECO:0000256" key="2">
    <source>
        <dbReference type="ARBA" id="ARBA00022606"/>
    </source>
</evidence>
<keyword evidence="5 9" id="KW-1133">Transmembrane helix</keyword>
<comment type="caution">
    <text evidence="10">The sequence shown here is derived from an EMBL/GenBank/DDBJ whole genome shotgun (WGS) entry which is preliminary data.</text>
</comment>
<organism evidence="10 11">
    <name type="scientific">Polypedilum vanderplanki</name>
    <name type="common">Sleeping chironomid midge</name>
    <dbReference type="NCBI Taxonomy" id="319348"/>
    <lineage>
        <taxon>Eukaryota</taxon>
        <taxon>Metazoa</taxon>
        <taxon>Ecdysozoa</taxon>
        <taxon>Arthropoda</taxon>
        <taxon>Hexapoda</taxon>
        <taxon>Insecta</taxon>
        <taxon>Pterygota</taxon>
        <taxon>Neoptera</taxon>
        <taxon>Endopterygota</taxon>
        <taxon>Diptera</taxon>
        <taxon>Nematocera</taxon>
        <taxon>Chironomoidea</taxon>
        <taxon>Chironomidae</taxon>
        <taxon>Chironominae</taxon>
        <taxon>Polypedilum</taxon>
        <taxon>Polypedilum</taxon>
    </lineage>
</organism>
<feature type="transmembrane region" description="Helical" evidence="9">
    <location>
        <begin position="181"/>
        <end position="204"/>
    </location>
</feature>
<dbReference type="AlphaFoldDB" id="A0A9J6BGB6"/>
<feature type="transmembrane region" description="Helical" evidence="9">
    <location>
        <begin position="295"/>
        <end position="314"/>
    </location>
</feature>
<sequence>MTDQNQEIVIKSENFIKLSTYSWKFLRFINFDSSSNNQSSKSNFINRIIFIIHILTMIIFGVISPCGMYHLPIDIRNSIAGISRTTVIFLTVTKYTTIILNEEKIRMILEQLNGNYTKVECKIFEISSKLENFKKVIKRYLVYVSLPILSFFLEPISAFIESGQLILPFSIEFPFDATKNVYIYSLSMLYIFYFLIMNVLLMIGSDQLLYGLIKVLTIEFEKLKFNFENLFDKNCEDFKRELKNLIRRHEKLLEISKEIQNIFSVLFTLNFFVSSFFICFVAFMCSITDAIPELLFYFGFLIFTMLQIFFQCYYGQALIDSSENLNFGVYNCKWEKIDDLKLKKDIVFLLSRTQKPAKFLILNFSMITIEQFQNVLSASYSYFTLCRYVYLKA</sequence>
<keyword evidence="4 9" id="KW-0552">Olfaction</keyword>
<evidence type="ECO:0000256" key="9">
    <source>
        <dbReference type="RuleBase" id="RU351113"/>
    </source>
</evidence>
<evidence type="ECO:0000256" key="1">
    <source>
        <dbReference type="ARBA" id="ARBA00004141"/>
    </source>
</evidence>
<evidence type="ECO:0000256" key="7">
    <source>
        <dbReference type="ARBA" id="ARBA00023170"/>
    </source>
</evidence>
<dbReference type="EMBL" id="JADBJN010000004">
    <property type="protein sequence ID" value="KAG5668696.1"/>
    <property type="molecule type" value="Genomic_DNA"/>
</dbReference>
<dbReference type="PANTHER" id="PTHR21137">
    <property type="entry name" value="ODORANT RECEPTOR"/>
    <property type="match status" value="1"/>
</dbReference>
<gene>
    <name evidence="10" type="ORF">PVAND_016625</name>
</gene>
<dbReference type="Pfam" id="PF02949">
    <property type="entry name" value="7tm_6"/>
    <property type="match status" value="1"/>
</dbReference>
<evidence type="ECO:0000313" key="10">
    <source>
        <dbReference type="EMBL" id="KAG5668696.1"/>
    </source>
</evidence>
<dbReference type="GO" id="GO:0005549">
    <property type="term" value="F:odorant binding"/>
    <property type="evidence" value="ECO:0007669"/>
    <property type="project" value="InterPro"/>
</dbReference>
<evidence type="ECO:0000256" key="8">
    <source>
        <dbReference type="ARBA" id="ARBA00023224"/>
    </source>
</evidence>
<dbReference type="Proteomes" id="UP001107558">
    <property type="component" value="Chromosome 4"/>
</dbReference>
<evidence type="ECO:0000256" key="4">
    <source>
        <dbReference type="ARBA" id="ARBA00022725"/>
    </source>
</evidence>
<feature type="transmembrane region" description="Helical" evidence="9">
    <location>
        <begin position="262"/>
        <end position="283"/>
    </location>
</feature>
<keyword evidence="7 9" id="KW-0675">Receptor</keyword>
<evidence type="ECO:0000256" key="6">
    <source>
        <dbReference type="ARBA" id="ARBA00023136"/>
    </source>
</evidence>
<dbReference type="GO" id="GO:0007165">
    <property type="term" value="P:signal transduction"/>
    <property type="evidence" value="ECO:0007669"/>
    <property type="project" value="UniProtKB-KW"/>
</dbReference>